<reference evidence="3" key="1">
    <citation type="submission" date="2024-06" db="EMBL/GenBank/DDBJ databases">
        <title>Multi-omics analyses provide insights into the biosynthesis of the anticancer antibiotic pleurotin in Hohenbuehelia grisea.</title>
        <authorList>
            <person name="Weaver J.A."/>
            <person name="Alberti F."/>
        </authorList>
    </citation>
    <scope>NUCLEOTIDE SEQUENCE [LARGE SCALE GENOMIC DNA]</scope>
    <source>
        <strain evidence="3">T-177</strain>
    </source>
</reference>
<evidence type="ECO:0000313" key="3">
    <source>
        <dbReference type="Proteomes" id="UP001556367"/>
    </source>
</evidence>
<name>A0ABR3IRR5_9AGAR</name>
<comment type="caution">
    <text evidence="2">The sequence shown here is derived from an EMBL/GenBank/DDBJ whole genome shotgun (WGS) entry which is preliminary data.</text>
</comment>
<dbReference type="InterPro" id="IPR032675">
    <property type="entry name" value="LRR_dom_sf"/>
</dbReference>
<proteinExistence type="predicted"/>
<protein>
    <recommendedName>
        <fullName evidence="4">F-box domain-containing protein</fullName>
    </recommendedName>
</protein>
<dbReference type="Proteomes" id="UP001556367">
    <property type="component" value="Unassembled WGS sequence"/>
</dbReference>
<dbReference type="EMBL" id="JASNQZ010000015">
    <property type="protein sequence ID" value="KAL0945941.1"/>
    <property type="molecule type" value="Genomic_DNA"/>
</dbReference>
<feature type="compositionally biased region" description="Low complexity" evidence="1">
    <location>
        <begin position="1"/>
        <end position="12"/>
    </location>
</feature>
<organism evidence="2 3">
    <name type="scientific">Hohenbuehelia grisea</name>
    <dbReference type="NCBI Taxonomy" id="104357"/>
    <lineage>
        <taxon>Eukaryota</taxon>
        <taxon>Fungi</taxon>
        <taxon>Dikarya</taxon>
        <taxon>Basidiomycota</taxon>
        <taxon>Agaricomycotina</taxon>
        <taxon>Agaricomycetes</taxon>
        <taxon>Agaricomycetidae</taxon>
        <taxon>Agaricales</taxon>
        <taxon>Pleurotineae</taxon>
        <taxon>Pleurotaceae</taxon>
        <taxon>Hohenbuehelia</taxon>
    </lineage>
</organism>
<feature type="region of interest" description="Disordered" evidence="1">
    <location>
        <begin position="1"/>
        <end position="21"/>
    </location>
</feature>
<evidence type="ECO:0000313" key="2">
    <source>
        <dbReference type="EMBL" id="KAL0945941.1"/>
    </source>
</evidence>
<dbReference type="SUPFAM" id="SSF52047">
    <property type="entry name" value="RNI-like"/>
    <property type="match status" value="1"/>
</dbReference>
<gene>
    <name evidence="2" type="ORF">HGRIS_012220</name>
</gene>
<dbReference type="Gene3D" id="3.80.10.10">
    <property type="entry name" value="Ribonuclease Inhibitor"/>
    <property type="match status" value="1"/>
</dbReference>
<accession>A0ABR3IRR5</accession>
<sequence length="394" mass="44265">MSTSRPTKTRSSSDGETSVADIDHEITSEKAEIERRQQIVYDLFQKRNSMQSVSRLPTYLLSCIFHMLQAEYLTNCHESDILPAFSKWLAITYVCRLWCRTAFQSPLLWSRIYIFRDQPSILAEQFLIRVQSAPITLIYTERESVWHKPAAEQATLYQRRAWEALEKTLKSPNAISSASIVFSSKEHFADTVTWLAPKIQHIEELTITIVPSGDYSVLPPVFQNNRAPNLRTLALRNCALSINSLFISSASETLTTLRLSTTTPLYSVETIVDVLRGMPLLQSLDLSGCLTASHEPTHYTGSHVAVVLKTLRHIQISSPYPSNLRNWDMIECPLATSVEVYTPPGPNASAPSVPAPAEEKLLACILRVLERLRKHSHEFGPAIACSSNTESYSI</sequence>
<keyword evidence="3" id="KW-1185">Reference proteome</keyword>
<evidence type="ECO:0000256" key="1">
    <source>
        <dbReference type="SAM" id="MobiDB-lite"/>
    </source>
</evidence>
<evidence type="ECO:0008006" key="4">
    <source>
        <dbReference type="Google" id="ProtNLM"/>
    </source>
</evidence>